<proteinExistence type="predicted"/>
<name>A0ABQ1QSS0_9RHOB</name>
<protein>
    <submittedName>
        <fullName evidence="1">NADH:ubiquinone oxidoreductase subunit NDUFA12</fullName>
    </submittedName>
</protein>
<dbReference type="RefSeq" id="WP_188529284.1">
    <property type="nucleotide sequence ID" value="NZ_BMGI01000005.1"/>
</dbReference>
<keyword evidence="2" id="KW-1185">Reference proteome</keyword>
<comment type="caution">
    <text evidence="1">The sequence shown here is derived from an EMBL/GenBank/DDBJ whole genome shotgun (WGS) entry which is preliminary data.</text>
</comment>
<evidence type="ECO:0000313" key="2">
    <source>
        <dbReference type="Proteomes" id="UP000617355"/>
    </source>
</evidence>
<accession>A0ABQ1QSS0</accession>
<evidence type="ECO:0000313" key="1">
    <source>
        <dbReference type="EMBL" id="GGD44295.1"/>
    </source>
</evidence>
<dbReference type="NCBIfam" id="NF006040">
    <property type="entry name" value="PRK08183.1"/>
    <property type="match status" value="1"/>
</dbReference>
<dbReference type="PANTHER" id="PTHR12910:SF2">
    <property type="entry name" value="NADH DEHYDROGENASE [UBIQUINONE] 1 ALPHA SUBCOMPLEX SUBUNIT 12"/>
    <property type="match status" value="1"/>
</dbReference>
<dbReference type="EMBL" id="BMGI01000005">
    <property type="protein sequence ID" value="GGD44295.1"/>
    <property type="molecule type" value="Genomic_DNA"/>
</dbReference>
<organism evidence="1 2">
    <name type="scientific">Sinisalibacter lacisalsi</name>
    <dbReference type="NCBI Taxonomy" id="1526570"/>
    <lineage>
        <taxon>Bacteria</taxon>
        <taxon>Pseudomonadati</taxon>
        <taxon>Pseudomonadota</taxon>
        <taxon>Alphaproteobacteria</taxon>
        <taxon>Rhodobacterales</taxon>
        <taxon>Roseobacteraceae</taxon>
        <taxon>Sinisalibacter</taxon>
    </lineage>
</organism>
<dbReference type="InterPro" id="IPR007763">
    <property type="entry name" value="NDUFA12"/>
</dbReference>
<sequence>MRFILSLITWYHGETLGTRLMTRFRGAKVGEDELGNIYYRNRDDSRRWVIYSGEPEASKVPAEWHGWLHHTFDENPAENPLPHKAWEKTHHDNLTGTALAYVPAGSIRREDPAERRDYEAWQPE</sequence>
<reference evidence="2" key="1">
    <citation type="journal article" date="2019" name="Int. J. Syst. Evol. Microbiol.">
        <title>The Global Catalogue of Microorganisms (GCM) 10K type strain sequencing project: providing services to taxonomists for standard genome sequencing and annotation.</title>
        <authorList>
            <consortium name="The Broad Institute Genomics Platform"/>
            <consortium name="The Broad Institute Genome Sequencing Center for Infectious Disease"/>
            <person name="Wu L."/>
            <person name="Ma J."/>
        </authorList>
    </citation>
    <scope>NUCLEOTIDE SEQUENCE [LARGE SCALE GENOMIC DNA]</scope>
    <source>
        <strain evidence="2">CGMCC 1.12922</strain>
    </source>
</reference>
<gene>
    <name evidence="1" type="ORF">GCM10011358_30090</name>
</gene>
<dbReference type="Proteomes" id="UP000617355">
    <property type="component" value="Unassembled WGS sequence"/>
</dbReference>
<dbReference type="Pfam" id="PF05071">
    <property type="entry name" value="NDUFA12"/>
    <property type="match status" value="1"/>
</dbReference>
<dbReference type="PANTHER" id="PTHR12910">
    <property type="entry name" value="NADH-UBIQUINONE OXIDOREDUCTASE SUBUNIT B17.2"/>
    <property type="match status" value="1"/>
</dbReference>